<name>A0A3E0WC90_9MICO</name>
<protein>
    <submittedName>
        <fullName evidence="2">Glycerophosphodiester phosphodiesterase</fullName>
    </submittedName>
</protein>
<dbReference type="EMBL" id="NBXE01000019">
    <property type="protein sequence ID" value="RFA27556.1"/>
    <property type="molecule type" value="Genomic_DNA"/>
</dbReference>
<feature type="domain" description="GP-PDE" evidence="1">
    <location>
        <begin position="20"/>
        <end position="256"/>
    </location>
</feature>
<dbReference type="PANTHER" id="PTHR43805:SF1">
    <property type="entry name" value="GP-PDE DOMAIN-CONTAINING PROTEIN"/>
    <property type="match status" value="1"/>
</dbReference>
<dbReference type="PROSITE" id="PS51704">
    <property type="entry name" value="GP_PDE"/>
    <property type="match status" value="1"/>
</dbReference>
<organism evidence="2 3">
    <name type="scientific">Subtercola boreus</name>
    <dbReference type="NCBI Taxonomy" id="120213"/>
    <lineage>
        <taxon>Bacteria</taxon>
        <taxon>Bacillati</taxon>
        <taxon>Actinomycetota</taxon>
        <taxon>Actinomycetes</taxon>
        <taxon>Micrococcales</taxon>
        <taxon>Microbacteriaceae</taxon>
        <taxon>Subtercola</taxon>
    </lineage>
</organism>
<comment type="caution">
    <text evidence="2">The sequence shown here is derived from an EMBL/GenBank/DDBJ whole genome shotgun (WGS) entry which is preliminary data.</text>
</comment>
<dbReference type="InterPro" id="IPR017946">
    <property type="entry name" value="PLC-like_Pdiesterase_TIM-brl"/>
</dbReference>
<dbReference type="GO" id="GO:0006629">
    <property type="term" value="P:lipid metabolic process"/>
    <property type="evidence" value="ECO:0007669"/>
    <property type="project" value="InterPro"/>
</dbReference>
<dbReference type="Gene3D" id="3.20.20.190">
    <property type="entry name" value="Phosphatidylinositol (PI) phosphodiesterase"/>
    <property type="match status" value="1"/>
</dbReference>
<gene>
    <name evidence="2" type="ORF">B7R25_07465</name>
</gene>
<evidence type="ECO:0000259" key="1">
    <source>
        <dbReference type="PROSITE" id="PS51704"/>
    </source>
</evidence>
<dbReference type="InterPro" id="IPR030395">
    <property type="entry name" value="GP_PDE_dom"/>
</dbReference>
<reference evidence="2 3" key="1">
    <citation type="submission" date="2017-04" db="EMBL/GenBank/DDBJ databases">
        <title>Comparative genome analysis of Subtercola boreus.</title>
        <authorList>
            <person name="Cho Y.-J."/>
            <person name="Cho A."/>
            <person name="Kim O.-S."/>
            <person name="Lee J.-I."/>
        </authorList>
    </citation>
    <scope>NUCLEOTIDE SEQUENCE [LARGE SCALE GENOMIC DNA]</scope>
    <source>
        <strain evidence="2 3">P28004</strain>
    </source>
</reference>
<accession>A0A3E0WC90</accession>
<dbReference type="Pfam" id="PF03009">
    <property type="entry name" value="GDPD"/>
    <property type="match status" value="1"/>
</dbReference>
<evidence type="ECO:0000313" key="3">
    <source>
        <dbReference type="Proteomes" id="UP000257080"/>
    </source>
</evidence>
<dbReference type="PANTHER" id="PTHR43805">
    <property type="entry name" value="GLYCEROPHOSPHORYL DIESTER PHOSPHODIESTERASE"/>
    <property type="match status" value="1"/>
</dbReference>
<proteinExistence type="predicted"/>
<dbReference type="GO" id="GO:0008081">
    <property type="term" value="F:phosphoric diester hydrolase activity"/>
    <property type="evidence" value="ECO:0007669"/>
    <property type="project" value="InterPro"/>
</dbReference>
<dbReference type="SUPFAM" id="SSF51695">
    <property type="entry name" value="PLC-like phosphodiesterases"/>
    <property type="match status" value="1"/>
</dbReference>
<dbReference type="Proteomes" id="UP000257080">
    <property type="component" value="Unassembled WGS sequence"/>
</dbReference>
<dbReference type="RefSeq" id="WP_116418318.1">
    <property type="nucleotide sequence ID" value="NZ_NBXC01000014.1"/>
</dbReference>
<dbReference type="AlphaFoldDB" id="A0A3E0WC90"/>
<dbReference type="OrthoDB" id="5241788at2"/>
<sequence>MRRPRAKRAEPAGYFAPPLPRLLAHRGLATTEVENTIPAFRAAVDRGATYVECDVHASSDGVAVVAHDPSLTRLLGSDQTIGGLTAARLAAIDLGAGCGFPTLEDALTALPGTFFNIDVKADAAAAPAAAAIRACGATHRVLVTSFSNRRRRAAVRLLPGVATSASARTFALALVAGRLRLAPVVRWVLRNVDAVQVPETALGLRVTTPRLLAMIHSAGVEMHVWTINDPVRMAELLALGVDGIVTDRVDLALGLIAETKRKRL</sequence>
<evidence type="ECO:0000313" key="2">
    <source>
        <dbReference type="EMBL" id="RFA27556.1"/>
    </source>
</evidence>